<dbReference type="Proteomes" id="UP000294360">
    <property type="component" value="Chromosome"/>
</dbReference>
<dbReference type="EMBL" id="LR536450">
    <property type="protein sequence ID" value="VFU10211.1"/>
    <property type="molecule type" value="Genomic_DNA"/>
</dbReference>
<evidence type="ECO:0000259" key="1">
    <source>
        <dbReference type="Pfam" id="PF13274"/>
    </source>
</evidence>
<dbReference type="RefSeq" id="WP_134490869.1">
    <property type="nucleotide sequence ID" value="NZ_CP139089.1"/>
</dbReference>
<evidence type="ECO:0000313" key="2">
    <source>
        <dbReference type="EMBL" id="VFU10211.1"/>
    </source>
</evidence>
<dbReference type="KEGG" id="mtun:MTUNDRAET4_3324"/>
<dbReference type="InterPro" id="IPR025272">
    <property type="entry name" value="SocA_Panacea"/>
</dbReference>
<feature type="domain" description="Antitoxin SocA-like Panacea" evidence="1">
    <location>
        <begin position="25"/>
        <end position="120"/>
    </location>
</feature>
<accession>A0A4U8Z4I9</accession>
<organism evidence="2 3">
    <name type="scientific">Methylocella tundrae</name>
    <dbReference type="NCBI Taxonomy" id="227605"/>
    <lineage>
        <taxon>Bacteria</taxon>
        <taxon>Pseudomonadati</taxon>
        <taxon>Pseudomonadota</taxon>
        <taxon>Alphaproteobacteria</taxon>
        <taxon>Hyphomicrobiales</taxon>
        <taxon>Beijerinckiaceae</taxon>
        <taxon>Methylocella</taxon>
    </lineage>
</organism>
<sequence length="148" mass="16701">MTARIDSVCRLICELGSWKVTNLQLQKILYMSQMYYMGKSGGTPLVDARFEAWDYGPVEPSVYRKVNMFGANPIRDVFIDSRPFKDDDPRRFAIGEVCSALLPLRPGALVDITHDSKGAWAKHYVPGVRGIPIPDADILAEYYSRDAR</sequence>
<reference evidence="2 3" key="1">
    <citation type="submission" date="2019-03" db="EMBL/GenBank/DDBJ databases">
        <authorList>
            <person name="Kox A.R. M."/>
        </authorList>
    </citation>
    <scope>NUCLEOTIDE SEQUENCE [LARGE SCALE GENOMIC DNA]</scope>
    <source>
        <strain evidence="2">MTUNDRAET4 annotated genome</strain>
    </source>
</reference>
<gene>
    <name evidence="2" type="ORF">MTUNDRAET4_3324</name>
</gene>
<proteinExistence type="predicted"/>
<protein>
    <recommendedName>
        <fullName evidence="1">Antitoxin SocA-like Panacea domain-containing protein</fullName>
    </recommendedName>
</protein>
<dbReference type="Pfam" id="PF13274">
    <property type="entry name" value="SocA_Panacea"/>
    <property type="match status" value="1"/>
</dbReference>
<dbReference type="OrthoDB" id="9799173at2"/>
<name>A0A4U8Z4I9_METTU</name>
<dbReference type="AlphaFoldDB" id="A0A4U8Z4I9"/>
<evidence type="ECO:0000313" key="3">
    <source>
        <dbReference type="Proteomes" id="UP000294360"/>
    </source>
</evidence>